<evidence type="ECO:0000256" key="2">
    <source>
        <dbReference type="SAM" id="Coils"/>
    </source>
</evidence>
<keyword evidence="5" id="KW-1185">Reference proteome</keyword>
<dbReference type="Gene3D" id="3.30.70.1880">
    <property type="entry name" value="Protein of unknown function DUF881"/>
    <property type="match status" value="1"/>
</dbReference>
<dbReference type="RefSeq" id="WP_109228078.1">
    <property type="nucleotide sequence ID" value="NZ_PYHR01000002.1"/>
</dbReference>
<dbReference type="EMBL" id="PYHR01000002">
    <property type="protein sequence ID" value="PWD49695.1"/>
    <property type="molecule type" value="Genomic_DNA"/>
</dbReference>
<comment type="caution">
    <text evidence="4">The sequence shown here is derived from an EMBL/GenBank/DDBJ whole genome shotgun (WGS) entry which is preliminary data.</text>
</comment>
<evidence type="ECO:0000313" key="5">
    <source>
        <dbReference type="Proteomes" id="UP000245166"/>
    </source>
</evidence>
<dbReference type="PANTHER" id="PTHR37313">
    <property type="entry name" value="UPF0749 PROTEIN RV1825"/>
    <property type="match status" value="1"/>
</dbReference>
<proteinExistence type="inferred from homology"/>
<dbReference type="Pfam" id="PF05949">
    <property type="entry name" value="DUF881"/>
    <property type="match status" value="1"/>
</dbReference>
<keyword evidence="2" id="KW-0175">Coiled coil</keyword>
<accession>A0A2U1ZRS7</accession>
<dbReference type="Proteomes" id="UP000245166">
    <property type="component" value="Unassembled WGS sequence"/>
</dbReference>
<feature type="compositionally biased region" description="Low complexity" evidence="3">
    <location>
        <begin position="19"/>
        <end position="52"/>
    </location>
</feature>
<reference evidence="4 5" key="1">
    <citation type="submission" date="2018-03" db="EMBL/GenBank/DDBJ databases">
        <title>Genome assembly of novel Miniimonas species PCH200.</title>
        <authorList>
            <person name="Thakur V."/>
            <person name="Kumar V."/>
            <person name="Singh D."/>
        </authorList>
    </citation>
    <scope>NUCLEOTIDE SEQUENCE [LARGE SCALE GENOMIC DNA]</scope>
    <source>
        <strain evidence="4 5">PCH200</strain>
    </source>
</reference>
<protein>
    <recommendedName>
        <fullName evidence="6">Division initiation protein</fullName>
    </recommendedName>
</protein>
<evidence type="ECO:0000256" key="3">
    <source>
        <dbReference type="SAM" id="MobiDB-lite"/>
    </source>
</evidence>
<gene>
    <name evidence="4" type="ORF">C8046_02190</name>
</gene>
<evidence type="ECO:0000256" key="1">
    <source>
        <dbReference type="ARBA" id="ARBA00009108"/>
    </source>
</evidence>
<feature type="region of interest" description="Disordered" evidence="3">
    <location>
        <begin position="1"/>
        <end position="59"/>
    </location>
</feature>
<dbReference type="InterPro" id="IPR010273">
    <property type="entry name" value="DUF881"/>
</dbReference>
<evidence type="ECO:0000313" key="4">
    <source>
        <dbReference type="EMBL" id="PWD49695.1"/>
    </source>
</evidence>
<comment type="similarity">
    <text evidence="1">Belongs to the UPF0749 family.</text>
</comment>
<dbReference type="GO" id="GO:0005886">
    <property type="term" value="C:plasma membrane"/>
    <property type="evidence" value="ECO:0007669"/>
    <property type="project" value="TreeGrafter"/>
</dbReference>
<name>A0A2U1ZRS7_9MICO</name>
<dbReference type="PANTHER" id="PTHR37313:SF2">
    <property type="entry name" value="UPF0749 PROTEIN YLXX"/>
    <property type="match status" value="1"/>
</dbReference>
<organism evidence="4 5">
    <name type="scientific">Serinibacter arcticus</name>
    <dbReference type="NCBI Taxonomy" id="1655435"/>
    <lineage>
        <taxon>Bacteria</taxon>
        <taxon>Bacillati</taxon>
        <taxon>Actinomycetota</taxon>
        <taxon>Actinomycetes</taxon>
        <taxon>Micrococcales</taxon>
        <taxon>Beutenbergiaceae</taxon>
        <taxon>Serinibacter</taxon>
    </lineage>
</organism>
<dbReference type="AlphaFoldDB" id="A0A2U1ZRS7"/>
<sequence>MGDDDARTPGAARHRHAHAAPAPTAPDTGADPAADAAPTAAVTGATTARPAASATGSGWGTRSHLLVALLCALLGFAIVVQVRQTNSDELASLRQDDLVRLLDEITLRNDQLETEQAQLTIDRNDLSSGADAQVVAERNAEVQGILAGTIAVEGPGIDLVVREQGRVVPASAWVNLVEELRNAGAEAIEVDGVRVGASTWFADRDGGVVVDGVELTSPVSVRAIGDPQVLEVALGIPGGALATLRTNDAVPQVEARDSLEILSVRDLTAPEVASPAPEQTSSSG</sequence>
<feature type="coiled-coil region" evidence="2">
    <location>
        <begin position="95"/>
        <end position="122"/>
    </location>
</feature>
<evidence type="ECO:0008006" key="6">
    <source>
        <dbReference type="Google" id="ProtNLM"/>
    </source>
</evidence>
<dbReference type="OrthoDB" id="3211287at2"/>